<evidence type="ECO:0000313" key="4">
    <source>
        <dbReference type="EMBL" id="MCP3427474.1"/>
    </source>
</evidence>
<dbReference type="SUPFAM" id="SSF51735">
    <property type="entry name" value="NAD(P)-binding Rossmann-fold domains"/>
    <property type="match status" value="1"/>
</dbReference>
<protein>
    <submittedName>
        <fullName evidence="4">SDR family oxidoreductase</fullName>
    </submittedName>
</protein>
<dbReference type="PRINTS" id="PR00080">
    <property type="entry name" value="SDRFAMILY"/>
</dbReference>
<dbReference type="PRINTS" id="PR00081">
    <property type="entry name" value="GDHRDH"/>
</dbReference>
<dbReference type="Pfam" id="PF00106">
    <property type="entry name" value="adh_short"/>
    <property type="match status" value="1"/>
</dbReference>
<gene>
    <name evidence="4" type="ORF">NLF92_00770</name>
</gene>
<dbReference type="PROSITE" id="PS00061">
    <property type="entry name" value="ADH_SHORT"/>
    <property type="match status" value="1"/>
</dbReference>
<evidence type="ECO:0000256" key="3">
    <source>
        <dbReference type="RuleBase" id="RU000363"/>
    </source>
</evidence>
<organism evidence="4 5">
    <name type="scientific">Opacimonas viscosa</name>
    <dbReference type="NCBI Taxonomy" id="2961944"/>
    <lineage>
        <taxon>Bacteria</taxon>
        <taxon>Pseudomonadati</taxon>
        <taxon>Pseudomonadota</taxon>
        <taxon>Gammaproteobacteria</taxon>
        <taxon>Alteromonadales</taxon>
        <taxon>Alteromonadaceae</taxon>
        <taxon>Opacimonas</taxon>
    </lineage>
</organism>
<accession>A0AA41WVR3</accession>
<dbReference type="PANTHER" id="PTHR44196">
    <property type="entry name" value="DEHYDROGENASE/REDUCTASE SDR FAMILY MEMBER 7B"/>
    <property type="match status" value="1"/>
</dbReference>
<name>A0AA41WVR3_9ALTE</name>
<keyword evidence="2" id="KW-0560">Oxidoreductase</keyword>
<dbReference type="InterPro" id="IPR020904">
    <property type="entry name" value="Sc_DH/Rdtase_CS"/>
</dbReference>
<comment type="caution">
    <text evidence="4">The sequence shown here is derived from an EMBL/GenBank/DDBJ whole genome shotgun (WGS) entry which is preliminary data.</text>
</comment>
<dbReference type="InterPro" id="IPR002347">
    <property type="entry name" value="SDR_fam"/>
</dbReference>
<evidence type="ECO:0000256" key="1">
    <source>
        <dbReference type="ARBA" id="ARBA00006484"/>
    </source>
</evidence>
<dbReference type="PANTHER" id="PTHR44196:SF1">
    <property type="entry name" value="DEHYDROGENASE_REDUCTASE SDR FAMILY MEMBER 7B"/>
    <property type="match status" value="1"/>
</dbReference>
<keyword evidence="5" id="KW-1185">Reference proteome</keyword>
<dbReference type="RefSeq" id="WP_254097857.1">
    <property type="nucleotide sequence ID" value="NZ_JANATA010000001.1"/>
</dbReference>
<sequence length="280" mass="30570">MSHFYTNKTVVITGAASGMGRSYAVLLAQRGARVLLTDIDEDELCVTAELVAKYNGTLPLTMVHDVSKISQWQALAKLCKNTYDGCDILINNAGIEGAAVPVWASDMKTIKRTMDVNFYGVVQGTKTFLPLLAASPASALINVSSIFGFIGTPNASDYCASKFAVRGYTEALMVELAQVHPHIQVHLVHPGGVATDIARSERTAKFKEKFLTTPSDEMVNYVLQEVAANNPRIVYGNHARKTYWSSKLLSLSALQKMIGKGMKKLAHPDDYAKDHKGFKL</sequence>
<reference evidence="4" key="1">
    <citation type="submission" date="2022-07" db="EMBL/GenBank/DDBJ databases">
        <title>Characterization of the Novel Bacterium Alteromonas immobilis LMIT006 and Alteromonas gregis LMIT007.</title>
        <authorList>
            <person name="Lin X."/>
        </authorList>
    </citation>
    <scope>NUCLEOTIDE SEQUENCE</scope>
    <source>
        <strain evidence="4">LMIT007</strain>
    </source>
</reference>
<dbReference type="Proteomes" id="UP001165413">
    <property type="component" value="Unassembled WGS sequence"/>
</dbReference>
<comment type="similarity">
    <text evidence="1 3">Belongs to the short-chain dehydrogenases/reductases (SDR) family.</text>
</comment>
<evidence type="ECO:0000313" key="5">
    <source>
        <dbReference type="Proteomes" id="UP001165413"/>
    </source>
</evidence>
<dbReference type="GO" id="GO:0016491">
    <property type="term" value="F:oxidoreductase activity"/>
    <property type="evidence" value="ECO:0007669"/>
    <property type="project" value="UniProtKB-KW"/>
</dbReference>
<dbReference type="GO" id="GO:0016020">
    <property type="term" value="C:membrane"/>
    <property type="evidence" value="ECO:0007669"/>
    <property type="project" value="TreeGrafter"/>
</dbReference>
<dbReference type="EMBL" id="JANATA010000001">
    <property type="protein sequence ID" value="MCP3427474.1"/>
    <property type="molecule type" value="Genomic_DNA"/>
</dbReference>
<dbReference type="InterPro" id="IPR036291">
    <property type="entry name" value="NAD(P)-bd_dom_sf"/>
</dbReference>
<dbReference type="AlphaFoldDB" id="A0AA41WVR3"/>
<evidence type="ECO:0000256" key="2">
    <source>
        <dbReference type="ARBA" id="ARBA00023002"/>
    </source>
</evidence>
<dbReference type="CDD" id="cd05233">
    <property type="entry name" value="SDR_c"/>
    <property type="match status" value="1"/>
</dbReference>
<proteinExistence type="inferred from homology"/>
<dbReference type="Gene3D" id="3.40.50.720">
    <property type="entry name" value="NAD(P)-binding Rossmann-like Domain"/>
    <property type="match status" value="1"/>
</dbReference>